<dbReference type="SUPFAM" id="SSF51735">
    <property type="entry name" value="NAD(P)-binding Rossmann-fold domains"/>
    <property type="match status" value="1"/>
</dbReference>
<organism evidence="2 3">
    <name type="scientific">Paenibacillus donghaensis</name>
    <dbReference type="NCBI Taxonomy" id="414771"/>
    <lineage>
        <taxon>Bacteria</taxon>
        <taxon>Bacillati</taxon>
        <taxon>Bacillota</taxon>
        <taxon>Bacilli</taxon>
        <taxon>Bacillales</taxon>
        <taxon>Paenibacillaceae</taxon>
        <taxon>Paenibacillus</taxon>
    </lineage>
</organism>
<dbReference type="InterPro" id="IPR036291">
    <property type="entry name" value="NAD(P)-bd_dom_sf"/>
</dbReference>
<gene>
    <name evidence="2" type="ORF">B9T62_11715</name>
</gene>
<dbReference type="Gene3D" id="3.30.360.10">
    <property type="entry name" value="Dihydrodipicolinate Reductase, domain 2"/>
    <property type="match status" value="1"/>
</dbReference>
<reference evidence="2 3" key="1">
    <citation type="submission" date="2017-06" db="EMBL/GenBank/DDBJ databases">
        <title>Complete genome sequence of Paenibacillus donghaensis KCTC 13049T isolated from East Sea sediment, South Korea.</title>
        <authorList>
            <person name="Jung B.K."/>
            <person name="Hong S.-J."/>
            <person name="Shin J.-H."/>
        </authorList>
    </citation>
    <scope>NUCLEOTIDE SEQUENCE [LARGE SCALE GENOMIC DNA]</scope>
    <source>
        <strain evidence="2 3">KCTC 13049</strain>
    </source>
</reference>
<dbReference type="PANTHER" id="PTHR43796:SF2">
    <property type="entry name" value="CARBOXYNORSPERMIDINE SYNTHASE"/>
    <property type="match status" value="1"/>
</dbReference>
<dbReference type="Pfam" id="PF03435">
    <property type="entry name" value="Sacchrp_dh_NADP"/>
    <property type="match status" value="1"/>
</dbReference>
<dbReference type="AlphaFoldDB" id="A0A2Z2KGV1"/>
<dbReference type="InterPro" id="IPR005097">
    <property type="entry name" value="Sacchrp_dh_NADP-bd"/>
</dbReference>
<keyword evidence="3" id="KW-1185">Reference proteome</keyword>
<evidence type="ECO:0000259" key="1">
    <source>
        <dbReference type="Pfam" id="PF03435"/>
    </source>
</evidence>
<sequence length="374" mass="40867">MRTDIVVIGGYGHVGSQICTLLADLYPGVVYAAGRSLARAEQFCKGSEGRIKPMQIDVSAALSVDKLRKVKLVVMCLDQSDTSFAEACLIQGIHYMDVTANLDFYRQMKQLTSSGNTYAASAVLSVGLAPGLTNLLAGEARRSMDETWQLDISVLLGLGDSHGQAAIEWTVDNLNAEYEVMQSGRSHRVKSFTDGQTIDWGQSLGRRRAYRFPFSDQLTLPDTLGIATASTRLCFDSRIATYGLALLQKLGLLRWLERSRIRNAAVRSFGRVRWGTDKYAIKVEATGLRNGAKAKAEYVIQGSKESTITAQVAAAIAGILFKEWSGSPGVYHVEQLFGLQLGEHQISLYLRGDADRLSEASNPIGGLNCWSRIS</sequence>
<dbReference type="RefSeq" id="WP_087915400.1">
    <property type="nucleotide sequence ID" value="NZ_CP021780.1"/>
</dbReference>
<dbReference type="KEGG" id="pdh:B9T62_11715"/>
<dbReference type="EMBL" id="CP021780">
    <property type="protein sequence ID" value="ASA21389.1"/>
    <property type="molecule type" value="Genomic_DNA"/>
</dbReference>
<accession>A0A2Z2KGV1</accession>
<dbReference type="PANTHER" id="PTHR43796">
    <property type="entry name" value="CARBOXYNORSPERMIDINE SYNTHASE"/>
    <property type="match status" value="1"/>
</dbReference>
<dbReference type="OrthoDB" id="1910498at2"/>
<protein>
    <submittedName>
        <fullName evidence="2">Saccharopine dehydrogenase</fullName>
    </submittedName>
</protein>
<proteinExistence type="predicted"/>
<evidence type="ECO:0000313" key="2">
    <source>
        <dbReference type="EMBL" id="ASA21389.1"/>
    </source>
</evidence>
<evidence type="ECO:0000313" key="3">
    <source>
        <dbReference type="Proteomes" id="UP000249890"/>
    </source>
</evidence>
<dbReference type="Gene3D" id="3.40.50.720">
    <property type="entry name" value="NAD(P)-binding Rossmann-like Domain"/>
    <property type="match status" value="1"/>
</dbReference>
<dbReference type="Proteomes" id="UP000249890">
    <property type="component" value="Chromosome"/>
</dbReference>
<feature type="domain" description="Saccharopine dehydrogenase NADP binding" evidence="1">
    <location>
        <begin position="5"/>
        <end position="101"/>
    </location>
</feature>
<name>A0A2Z2KGV1_9BACL</name>